<dbReference type="OrthoDB" id="2968323at2759"/>
<name>A0A9P4U7M6_9PLEO</name>
<organism evidence="2 3">
    <name type="scientific">Karstenula rhodostoma CBS 690.94</name>
    <dbReference type="NCBI Taxonomy" id="1392251"/>
    <lineage>
        <taxon>Eukaryota</taxon>
        <taxon>Fungi</taxon>
        <taxon>Dikarya</taxon>
        <taxon>Ascomycota</taxon>
        <taxon>Pezizomycotina</taxon>
        <taxon>Dothideomycetes</taxon>
        <taxon>Pleosporomycetidae</taxon>
        <taxon>Pleosporales</taxon>
        <taxon>Massarineae</taxon>
        <taxon>Didymosphaeriaceae</taxon>
        <taxon>Karstenula</taxon>
    </lineage>
</organism>
<dbReference type="PANTHER" id="PTHR36091">
    <property type="entry name" value="ALTERED INHERITANCE OF MITOCHONDRIA PROTEIN 9, MITOCHONDRIAL"/>
    <property type="match status" value="1"/>
</dbReference>
<evidence type="ECO:0000313" key="2">
    <source>
        <dbReference type="EMBL" id="KAF2440300.1"/>
    </source>
</evidence>
<evidence type="ECO:0000313" key="3">
    <source>
        <dbReference type="Proteomes" id="UP000799764"/>
    </source>
</evidence>
<dbReference type="EMBL" id="MU001507">
    <property type="protein sequence ID" value="KAF2440300.1"/>
    <property type="molecule type" value="Genomic_DNA"/>
</dbReference>
<protein>
    <recommendedName>
        <fullName evidence="1">Aminoglycoside phosphotransferase domain-containing protein</fullName>
    </recommendedName>
</protein>
<dbReference type="AlphaFoldDB" id="A0A9P4U7M6"/>
<dbReference type="InterPro" id="IPR051035">
    <property type="entry name" value="Mito_inheritance_9"/>
</dbReference>
<dbReference type="Gene3D" id="3.90.1200.10">
    <property type="match status" value="1"/>
</dbReference>
<feature type="domain" description="Aminoglycoside phosphotransferase" evidence="1">
    <location>
        <begin position="208"/>
        <end position="262"/>
    </location>
</feature>
<dbReference type="Proteomes" id="UP000799764">
    <property type="component" value="Unassembled WGS sequence"/>
</dbReference>
<dbReference type="PANTHER" id="PTHR36091:SF2">
    <property type="entry name" value="AMINOGLYCOSIDE PHOSPHOTRANSFERASE DOMAIN-CONTAINING PROTEIN"/>
    <property type="match status" value="1"/>
</dbReference>
<sequence>MDDGSIVIARIPNPNAGPPFKTTASEVATMDFARTVLEIPVPKVLSWSGEAKNPVESEYILMEEATGNQLGENWDEIELHDKLKIVDDIVAFETKFLSFSFSRYGNLYFANDAFPGCEKAEIVGNLPQSVKDVVENRFVIGPVVDRGFWHQERAAMNLDRGPWERAQDYLRAIAQREIAWISNYAVQKPLGGLFAVSEAQRTPDAHITLYKKFLDVIEYLLPEGDQIRPTLWHWDIHAPNIFVHKDRITSLIDWQDAWVGPLFLQARRPRLVDYNGELMLKLPKSYDVLEDDDEKMRVRTQVEKSILLWTYETETKNVNPILHDILQADQARTRRDTVDFSANTWDGDIIPFRQCLIRIARHWNEINTKIPCPIEFTDEELKAHLQDGEGWNENADFWDSLQGFVHRDGWTSNENYEHALEMFAELRDQGLQSLSGEERVAFEKNTRWAVRKS</sequence>
<gene>
    <name evidence="2" type="ORF">P171DRAFT_457240</name>
</gene>
<dbReference type="InterPro" id="IPR002575">
    <property type="entry name" value="Aminoglycoside_PTrfase"/>
</dbReference>
<accession>A0A9P4U7M6</accession>
<evidence type="ECO:0000259" key="1">
    <source>
        <dbReference type="Pfam" id="PF01636"/>
    </source>
</evidence>
<proteinExistence type="predicted"/>
<dbReference type="SUPFAM" id="SSF56112">
    <property type="entry name" value="Protein kinase-like (PK-like)"/>
    <property type="match status" value="1"/>
</dbReference>
<comment type="caution">
    <text evidence="2">The sequence shown here is derived from an EMBL/GenBank/DDBJ whole genome shotgun (WGS) entry which is preliminary data.</text>
</comment>
<keyword evidence="3" id="KW-1185">Reference proteome</keyword>
<reference evidence="2" key="1">
    <citation type="journal article" date="2020" name="Stud. Mycol.">
        <title>101 Dothideomycetes genomes: a test case for predicting lifestyles and emergence of pathogens.</title>
        <authorList>
            <person name="Haridas S."/>
            <person name="Albert R."/>
            <person name="Binder M."/>
            <person name="Bloem J."/>
            <person name="Labutti K."/>
            <person name="Salamov A."/>
            <person name="Andreopoulos B."/>
            <person name="Baker S."/>
            <person name="Barry K."/>
            <person name="Bills G."/>
            <person name="Bluhm B."/>
            <person name="Cannon C."/>
            <person name="Castanera R."/>
            <person name="Culley D."/>
            <person name="Daum C."/>
            <person name="Ezra D."/>
            <person name="Gonzalez J."/>
            <person name="Henrissat B."/>
            <person name="Kuo A."/>
            <person name="Liang C."/>
            <person name="Lipzen A."/>
            <person name="Lutzoni F."/>
            <person name="Magnuson J."/>
            <person name="Mondo S."/>
            <person name="Nolan M."/>
            <person name="Ohm R."/>
            <person name="Pangilinan J."/>
            <person name="Park H.-J."/>
            <person name="Ramirez L."/>
            <person name="Alfaro M."/>
            <person name="Sun H."/>
            <person name="Tritt A."/>
            <person name="Yoshinaga Y."/>
            <person name="Zwiers L.-H."/>
            <person name="Turgeon B."/>
            <person name="Goodwin S."/>
            <person name="Spatafora J."/>
            <person name="Crous P."/>
            <person name="Grigoriev I."/>
        </authorList>
    </citation>
    <scope>NUCLEOTIDE SEQUENCE</scope>
    <source>
        <strain evidence="2">CBS 690.94</strain>
    </source>
</reference>
<dbReference type="Pfam" id="PF01636">
    <property type="entry name" value="APH"/>
    <property type="match status" value="1"/>
</dbReference>
<dbReference type="InterPro" id="IPR011009">
    <property type="entry name" value="Kinase-like_dom_sf"/>
</dbReference>
<dbReference type="GO" id="GO:0005739">
    <property type="term" value="C:mitochondrion"/>
    <property type="evidence" value="ECO:0007669"/>
    <property type="project" value="TreeGrafter"/>
</dbReference>